<reference evidence="1 2" key="1">
    <citation type="submission" date="2018-03" db="EMBL/GenBank/DDBJ databases">
        <title>Genomic Encyclopedia of Archaeal and Bacterial Type Strains, Phase II (KMG-II): from individual species to whole genera.</title>
        <authorList>
            <person name="Goeker M."/>
        </authorList>
    </citation>
    <scope>NUCLEOTIDE SEQUENCE [LARGE SCALE GENOMIC DNA]</scope>
    <source>
        <strain evidence="1 2">DSM 45348</strain>
    </source>
</reference>
<comment type="caution">
    <text evidence="1">The sequence shown here is derived from an EMBL/GenBank/DDBJ whole genome shotgun (WGS) entry which is preliminary data.</text>
</comment>
<dbReference type="AlphaFoldDB" id="A0A2T0R5V7"/>
<sequence>MSAICEERSQSFEMGDPTRQHETVAPFCEGSRDIIDDLGISCFIPDQGAVHGRQRAR</sequence>
<protein>
    <submittedName>
        <fullName evidence="1">Uncharacterized protein</fullName>
    </submittedName>
</protein>
<evidence type="ECO:0000313" key="1">
    <source>
        <dbReference type="EMBL" id="PRY16565.1"/>
    </source>
</evidence>
<gene>
    <name evidence="1" type="ORF">CLV70_1632</name>
</gene>
<keyword evidence="2" id="KW-1185">Reference proteome</keyword>
<organism evidence="1 2">
    <name type="scientific">Pseudosporangium ferrugineum</name>
    <dbReference type="NCBI Taxonomy" id="439699"/>
    <lineage>
        <taxon>Bacteria</taxon>
        <taxon>Bacillati</taxon>
        <taxon>Actinomycetota</taxon>
        <taxon>Actinomycetes</taxon>
        <taxon>Micromonosporales</taxon>
        <taxon>Micromonosporaceae</taxon>
        <taxon>Pseudosporangium</taxon>
    </lineage>
</organism>
<dbReference type="Proteomes" id="UP000239209">
    <property type="component" value="Unassembled WGS sequence"/>
</dbReference>
<proteinExistence type="predicted"/>
<evidence type="ECO:0000313" key="2">
    <source>
        <dbReference type="Proteomes" id="UP000239209"/>
    </source>
</evidence>
<dbReference type="EMBL" id="PVZG01000063">
    <property type="protein sequence ID" value="PRY16565.1"/>
    <property type="molecule type" value="Genomic_DNA"/>
</dbReference>
<accession>A0A2T0R5V7</accession>
<name>A0A2T0R5V7_9ACTN</name>